<name>A0A7W9ZCQ1_NOVIT</name>
<dbReference type="GO" id="GO:0009190">
    <property type="term" value="P:cyclic nucleotide biosynthetic process"/>
    <property type="evidence" value="ECO:0007669"/>
    <property type="project" value="InterPro"/>
</dbReference>
<dbReference type="InterPro" id="IPR029787">
    <property type="entry name" value="Nucleotide_cyclase"/>
</dbReference>
<sequence>MLRAYRDQARPEDGSSGEQPFPLQRQFRRHILPLLLVAVAVLSGMVAWTTLRLTSDLYLQAAKQYAQMVVSRIQQDDPQAWAAVISHDPRRGSIDPAVVARLQAVLVSFLGEERLGRLKLFDRHGQVLFSYSPEDVGTFEVNDILREVSLTGDARISFDGEDGKTDVYDSYIAITDADGRTQVVMELFEAADYVNPLLLRTVAAAALPPALLLLGLVVLLSRLVGQAQQEIDSRTGTLTALKRRLETLVSSHALGAVEKAGDDAVISRVMDATLFYSDVVDFTGYSESHPPQEVVGFLNALMTVQVEEIQRFGGDVDKMIGDAVLAVFEGADRAERAIACAQSVLQVLAARPELPRAIRIGIHDGYVIAGAIGPAHRRDFTVIGDSVNVTARLCGLGAAGEVVTDSPTVARAGHPAGFSPPEEQMVRGRSEPVRVRRWRVDPAAEAQADWPVSVQAENIHH</sequence>
<evidence type="ECO:0000256" key="2">
    <source>
        <dbReference type="SAM" id="Phobius"/>
    </source>
</evidence>
<feature type="region of interest" description="Disordered" evidence="1">
    <location>
        <begin position="1"/>
        <end position="21"/>
    </location>
</feature>
<dbReference type="InterPro" id="IPR050697">
    <property type="entry name" value="Adenylyl/Guanylyl_Cyclase_3/4"/>
</dbReference>
<feature type="domain" description="Guanylate cyclase" evidence="3">
    <location>
        <begin position="273"/>
        <end position="394"/>
    </location>
</feature>
<dbReference type="InterPro" id="IPR001054">
    <property type="entry name" value="A/G_cyclase"/>
</dbReference>
<dbReference type="AlphaFoldDB" id="A0A7W9ZCQ1"/>
<dbReference type="Proteomes" id="UP000544872">
    <property type="component" value="Unassembled WGS sequence"/>
</dbReference>
<dbReference type="RefSeq" id="WP_184260883.1">
    <property type="nucleotide sequence ID" value="NZ_JACIIX010000001.1"/>
</dbReference>
<proteinExistence type="predicted"/>
<comment type="caution">
    <text evidence="4">The sequence shown here is derived from an EMBL/GenBank/DDBJ whole genome shotgun (WGS) entry which is preliminary data.</text>
</comment>
<dbReference type="SUPFAM" id="SSF55073">
    <property type="entry name" value="Nucleotide cyclase"/>
    <property type="match status" value="1"/>
</dbReference>
<keyword evidence="5" id="KW-1185">Reference proteome</keyword>
<keyword evidence="2" id="KW-0812">Transmembrane</keyword>
<dbReference type="SMART" id="SM00044">
    <property type="entry name" value="CYCc"/>
    <property type="match status" value="1"/>
</dbReference>
<dbReference type="PANTHER" id="PTHR43081:SF1">
    <property type="entry name" value="ADENYLATE CYCLASE, TERMINAL-DIFFERENTIATION SPECIFIC"/>
    <property type="match status" value="1"/>
</dbReference>
<protein>
    <submittedName>
        <fullName evidence="4">Class 3 adenylate cyclase</fullName>
    </submittedName>
</protein>
<dbReference type="EMBL" id="JACIIX010000001">
    <property type="protein sequence ID" value="MBB6209066.1"/>
    <property type="molecule type" value="Genomic_DNA"/>
</dbReference>
<dbReference type="PROSITE" id="PS50125">
    <property type="entry name" value="GUANYLATE_CYCLASE_2"/>
    <property type="match status" value="1"/>
</dbReference>
<feature type="region of interest" description="Disordered" evidence="1">
    <location>
        <begin position="408"/>
        <end position="430"/>
    </location>
</feature>
<reference evidence="4 5" key="1">
    <citation type="submission" date="2020-08" db="EMBL/GenBank/DDBJ databases">
        <title>Genomic Encyclopedia of Type Strains, Phase IV (KMG-IV): sequencing the most valuable type-strain genomes for metagenomic binning, comparative biology and taxonomic classification.</title>
        <authorList>
            <person name="Goeker M."/>
        </authorList>
    </citation>
    <scope>NUCLEOTIDE SEQUENCE [LARGE SCALE GENOMIC DNA]</scope>
    <source>
        <strain evidence="4 5">DSM 11590</strain>
    </source>
</reference>
<evidence type="ECO:0000259" key="3">
    <source>
        <dbReference type="PROSITE" id="PS50125"/>
    </source>
</evidence>
<keyword evidence="2" id="KW-1133">Transmembrane helix</keyword>
<evidence type="ECO:0000313" key="4">
    <source>
        <dbReference type="EMBL" id="MBB6209066.1"/>
    </source>
</evidence>
<accession>A0A7W9ZCQ1</accession>
<dbReference type="GO" id="GO:0004016">
    <property type="term" value="F:adenylate cyclase activity"/>
    <property type="evidence" value="ECO:0007669"/>
    <property type="project" value="UniProtKB-ARBA"/>
</dbReference>
<dbReference type="Gene3D" id="3.30.70.1230">
    <property type="entry name" value="Nucleotide cyclase"/>
    <property type="match status" value="1"/>
</dbReference>
<gene>
    <name evidence="4" type="ORF">FHS48_000447</name>
</gene>
<feature type="compositionally biased region" description="Basic and acidic residues" evidence="1">
    <location>
        <begin position="1"/>
        <end position="13"/>
    </location>
</feature>
<dbReference type="GO" id="GO:0035556">
    <property type="term" value="P:intracellular signal transduction"/>
    <property type="evidence" value="ECO:0007669"/>
    <property type="project" value="InterPro"/>
</dbReference>
<organism evidence="4 5">
    <name type="scientific">Novispirillum itersonii</name>
    <name type="common">Aquaspirillum itersonii</name>
    <dbReference type="NCBI Taxonomy" id="189"/>
    <lineage>
        <taxon>Bacteria</taxon>
        <taxon>Pseudomonadati</taxon>
        <taxon>Pseudomonadota</taxon>
        <taxon>Alphaproteobacteria</taxon>
        <taxon>Rhodospirillales</taxon>
        <taxon>Novispirillaceae</taxon>
        <taxon>Novispirillum</taxon>
    </lineage>
</organism>
<evidence type="ECO:0000313" key="5">
    <source>
        <dbReference type="Proteomes" id="UP000544872"/>
    </source>
</evidence>
<evidence type="ECO:0000256" key="1">
    <source>
        <dbReference type="SAM" id="MobiDB-lite"/>
    </source>
</evidence>
<dbReference type="Pfam" id="PF00211">
    <property type="entry name" value="Guanylate_cyc"/>
    <property type="match status" value="1"/>
</dbReference>
<feature type="transmembrane region" description="Helical" evidence="2">
    <location>
        <begin position="31"/>
        <end position="51"/>
    </location>
</feature>
<keyword evidence="2" id="KW-0472">Membrane</keyword>
<dbReference type="CDD" id="cd07302">
    <property type="entry name" value="CHD"/>
    <property type="match status" value="1"/>
</dbReference>
<dbReference type="PANTHER" id="PTHR43081">
    <property type="entry name" value="ADENYLATE CYCLASE, TERMINAL-DIFFERENTIATION SPECIFIC-RELATED"/>
    <property type="match status" value="1"/>
</dbReference>